<reference evidence="4 6" key="1">
    <citation type="submission" date="2023-08" db="EMBL/GenBank/DDBJ databases">
        <title>Pleionea litopenaei sp. nov., isolated from stomach of juvenile Litopenaeus vannamei.</title>
        <authorList>
            <person name="Rho A.M."/>
            <person name="Hwang C.Y."/>
        </authorList>
    </citation>
    <scope>NUCLEOTIDE SEQUENCE [LARGE SCALE GENOMIC DNA]</scope>
    <source>
        <strain evidence="4 6">HL-JVS1</strain>
        <plasmid evidence="4 6">unnamed2</plasmid>
    </source>
</reference>
<evidence type="ECO:0000313" key="5">
    <source>
        <dbReference type="EMBL" id="WMS89312.1"/>
    </source>
</evidence>
<dbReference type="InterPro" id="IPR024456">
    <property type="entry name" value="Integrase_catalytic_putative"/>
</dbReference>
<dbReference type="Gene3D" id="1.10.443.10">
    <property type="entry name" value="Intergrase catalytic core"/>
    <property type="match status" value="1"/>
</dbReference>
<dbReference type="RefSeq" id="WP_309204584.1">
    <property type="nucleotide sequence ID" value="NZ_CP133550.1"/>
</dbReference>
<dbReference type="GO" id="GO:0015074">
    <property type="term" value="P:DNA integration"/>
    <property type="evidence" value="ECO:0007669"/>
    <property type="project" value="InterPro"/>
</dbReference>
<dbReference type="Proteomes" id="UP001239782">
    <property type="component" value="Plasmid unnamed2"/>
</dbReference>
<evidence type="ECO:0000313" key="6">
    <source>
        <dbReference type="Proteomes" id="UP001239782"/>
    </source>
</evidence>
<evidence type="ECO:0000256" key="1">
    <source>
        <dbReference type="ARBA" id="ARBA00023172"/>
    </source>
</evidence>
<organism evidence="4 6">
    <name type="scientific">Pleionea litopenaei</name>
    <dbReference type="NCBI Taxonomy" id="3070815"/>
    <lineage>
        <taxon>Bacteria</taxon>
        <taxon>Pseudomonadati</taxon>
        <taxon>Pseudomonadota</taxon>
        <taxon>Gammaproteobacteria</taxon>
        <taxon>Oceanospirillales</taxon>
        <taxon>Pleioneaceae</taxon>
        <taxon>Pleionea</taxon>
    </lineage>
</organism>
<feature type="domain" description="Integrase catalytic" evidence="3">
    <location>
        <begin position="125"/>
        <end position="234"/>
    </location>
</feature>
<keyword evidence="1" id="KW-0233">DNA recombination</keyword>
<dbReference type="InterPro" id="IPR011010">
    <property type="entry name" value="DNA_brk_join_enz"/>
</dbReference>
<dbReference type="KEGG" id="plei:Q9312_19230"/>
<dbReference type="GO" id="GO:0006310">
    <property type="term" value="P:DNA recombination"/>
    <property type="evidence" value="ECO:0007669"/>
    <property type="project" value="UniProtKB-KW"/>
</dbReference>
<evidence type="ECO:0000259" key="2">
    <source>
        <dbReference type="Pfam" id="PF12834"/>
    </source>
</evidence>
<dbReference type="AlphaFoldDB" id="A0AA51X8S6"/>
<geneLocation type="plasmid" evidence="4 6">
    <name>unnamed2</name>
</geneLocation>
<gene>
    <name evidence="5" type="ORF">Q9312_19230</name>
    <name evidence="4" type="ORF">Q9312_19340</name>
</gene>
<sequence>MSKNISYDLHLLQRRNRDGSIATQSNRNRILQQMGKQLHELGFRNMQAKSLKEKHVDALVKKWQADGLSAGTMKNRMSTLRWWAEKIGKRNIVARDNSHYGIDDRQYVSQESKAQKLENETLGKIKDPYLKMSLELQREFGLRREESMKFQPSYADQGDFIRLKASWTKGGRERVVPITSESQRTALDKAHKIAGRGSLIPPNKKYIQQLRLYEKHTSEVGLSKLHGLRHEYAQRRYCELTGWKAPVAGGPSSKQLTAEQKQLDRSVRLQISEELGHSREQITTVYLGR</sequence>
<dbReference type="Pfam" id="PF12835">
    <property type="entry name" value="Integrase_1"/>
    <property type="match status" value="1"/>
</dbReference>
<dbReference type="Pfam" id="PF12834">
    <property type="entry name" value="Phage_int_SAM_2"/>
    <property type="match status" value="1"/>
</dbReference>
<dbReference type="EMBL" id="CP133550">
    <property type="protein sequence ID" value="WMS89312.1"/>
    <property type="molecule type" value="Genomic_DNA"/>
</dbReference>
<dbReference type="GO" id="GO:0003677">
    <property type="term" value="F:DNA binding"/>
    <property type="evidence" value="ECO:0007669"/>
    <property type="project" value="InterPro"/>
</dbReference>
<dbReference type="EMBL" id="CP133550">
    <property type="protein sequence ID" value="WMS89291.1"/>
    <property type="molecule type" value="Genomic_DNA"/>
</dbReference>
<proteinExistence type="predicted"/>
<dbReference type="SUPFAM" id="SSF56349">
    <property type="entry name" value="DNA breaking-rejoining enzymes"/>
    <property type="match status" value="1"/>
</dbReference>
<accession>A0AA51X8S6</accession>
<name>A0AA51X8S6_9GAMM</name>
<dbReference type="InterPro" id="IPR024457">
    <property type="entry name" value="Putative_integrase_N"/>
</dbReference>
<keyword evidence="4" id="KW-0614">Plasmid</keyword>
<feature type="domain" description="Putative integrase N-terminal" evidence="2">
    <location>
        <begin position="4"/>
        <end position="92"/>
    </location>
</feature>
<dbReference type="InterPro" id="IPR013762">
    <property type="entry name" value="Integrase-like_cat_sf"/>
</dbReference>
<protein>
    <submittedName>
        <fullName evidence="4">Phage integrase N-terminal domain-containing protein</fullName>
    </submittedName>
</protein>
<evidence type="ECO:0000259" key="3">
    <source>
        <dbReference type="Pfam" id="PF12835"/>
    </source>
</evidence>
<dbReference type="KEGG" id="plei:Q9312_19340"/>
<evidence type="ECO:0000313" key="4">
    <source>
        <dbReference type="EMBL" id="WMS89291.1"/>
    </source>
</evidence>
<keyword evidence="6" id="KW-1185">Reference proteome</keyword>